<reference evidence="1 2" key="1">
    <citation type="submission" date="2021-03" db="EMBL/GenBank/DDBJ databases">
        <title>Sequencing the genomes of 1000 actinobacteria strains.</title>
        <authorList>
            <person name="Klenk H.-P."/>
        </authorList>
    </citation>
    <scope>NUCLEOTIDE SEQUENCE [LARGE SCALE GENOMIC DNA]</scope>
    <source>
        <strain evidence="1 2">DSM 45256</strain>
    </source>
</reference>
<sequence length="56" mass="6160">MDHPPSTAPEAGTSLDPGEILAIAEQSDAPHEVLAAIDRLDRSERFYFLVDLWSAH</sequence>
<proteinExistence type="predicted"/>
<evidence type="ECO:0008006" key="3">
    <source>
        <dbReference type="Google" id="ProtNLM"/>
    </source>
</evidence>
<keyword evidence="2" id="KW-1185">Reference proteome</keyword>
<gene>
    <name evidence="1" type="ORF">JOF36_007674</name>
</gene>
<name>A0ABS4W6T8_9PSEU</name>
<evidence type="ECO:0000313" key="2">
    <source>
        <dbReference type="Proteomes" id="UP001519295"/>
    </source>
</evidence>
<comment type="caution">
    <text evidence="1">The sequence shown here is derived from an EMBL/GenBank/DDBJ whole genome shotgun (WGS) entry which is preliminary data.</text>
</comment>
<accession>A0ABS4W6T8</accession>
<organism evidence="1 2">
    <name type="scientific">Pseudonocardia parietis</name>
    <dbReference type="NCBI Taxonomy" id="570936"/>
    <lineage>
        <taxon>Bacteria</taxon>
        <taxon>Bacillati</taxon>
        <taxon>Actinomycetota</taxon>
        <taxon>Actinomycetes</taxon>
        <taxon>Pseudonocardiales</taxon>
        <taxon>Pseudonocardiaceae</taxon>
        <taxon>Pseudonocardia</taxon>
    </lineage>
</organism>
<protein>
    <recommendedName>
        <fullName evidence="3">FXSXX-COOH protein</fullName>
    </recommendedName>
</protein>
<dbReference type="RefSeq" id="WP_210036966.1">
    <property type="nucleotide sequence ID" value="NZ_JAGINU010000004.1"/>
</dbReference>
<dbReference type="Proteomes" id="UP001519295">
    <property type="component" value="Unassembled WGS sequence"/>
</dbReference>
<evidence type="ECO:0000313" key="1">
    <source>
        <dbReference type="EMBL" id="MBP2371901.1"/>
    </source>
</evidence>
<dbReference type="EMBL" id="JAGINU010000004">
    <property type="protein sequence ID" value="MBP2371901.1"/>
    <property type="molecule type" value="Genomic_DNA"/>
</dbReference>